<name>A0ABN9XIW6_9DINO</name>
<feature type="region of interest" description="Disordered" evidence="1">
    <location>
        <begin position="1"/>
        <end position="146"/>
    </location>
</feature>
<feature type="compositionally biased region" description="Low complexity" evidence="1">
    <location>
        <begin position="59"/>
        <end position="74"/>
    </location>
</feature>
<accession>A0ABN9XIW6</accession>
<feature type="compositionally biased region" description="Low complexity" evidence="1">
    <location>
        <begin position="336"/>
        <end position="346"/>
    </location>
</feature>
<dbReference type="EMBL" id="CAUYUJ010020626">
    <property type="protein sequence ID" value="CAK0899568.1"/>
    <property type="molecule type" value="Genomic_DNA"/>
</dbReference>
<feature type="compositionally biased region" description="Low complexity" evidence="1">
    <location>
        <begin position="377"/>
        <end position="386"/>
    </location>
</feature>
<sequence>GAPAGGAGAAAGENHRTCGRASRAPGGEKGPLRVPLRRARRGAPRPRSAASPPSRPGTRRYCTGATGSRGASAARRPRFGVPDQCDPAFAGDHQTVRAGLRVPGSFGRRGAHGLASRSARLRRPKASASASVGPGSYANGPAPPLSAREAAASAAFVLPSSFNPNRLYERTPPGPSDYEPGRAAPVRARPSQNFQGKAERFFHLESVADDAPGPGAYSPRRPPEGRPAAAPGRPAAPAGAGPLAALGEVAAEVVEARLLPFGSLPRGWRPGVRKPEVPGPGEYDAVASHASATRGRDFATVGSASFQTGSSHLPRTWRPCGPGPGSYEAEPGGAGVRDAGAAARRGQSANFSSNTARLPEKVPRMGREMWGTPQPRPRAAARSPST</sequence>
<evidence type="ECO:0000313" key="3">
    <source>
        <dbReference type="Proteomes" id="UP001189429"/>
    </source>
</evidence>
<evidence type="ECO:0000256" key="1">
    <source>
        <dbReference type="SAM" id="MobiDB-lite"/>
    </source>
</evidence>
<feature type="region of interest" description="Disordered" evidence="1">
    <location>
        <begin position="268"/>
        <end position="290"/>
    </location>
</feature>
<keyword evidence="3" id="KW-1185">Reference proteome</keyword>
<proteinExistence type="predicted"/>
<dbReference type="Pfam" id="PF07004">
    <property type="entry name" value="SHIPPO-rpt"/>
    <property type="match status" value="1"/>
</dbReference>
<evidence type="ECO:0000313" key="2">
    <source>
        <dbReference type="EMBL" id="CAK0899568.1"/>
    </source>
</evidence>
<feature type="compositionally biased region" description="Basic residues" evidence="1">
    <location>
        <begin position="35"/>
        <end position="44"/>
    </location>
</feature>
<dbReference type="Proteomes" id="UP001189429">
    <property type="component" value="Unassembled WGS sequence"/>
</dbReference>
<comment type="caution">
    <text evidence="2">The sequence shown here is derived from an EMBL/GenBank/DDBJ whole genome shotgun (WGS) entry which is preliminary data.</text>
</comment>
<feature type="compositionally biased region" description="Polar residues" evidence="1">
    <location>
        <begin position="304"/>
        <end position="313"/>
    </location>
</feature>
<reference evidence="2" key="1">
    <citation type="submission" date="2023-10" db="EMBL/GenBank/DDBJ databases">
        <authorList>
            <person name="Chen Y."/>
            <person name="Shah S."/>
            <person name="Dougan E. K."/>
            <person name="Thang M."/>
            <person name="Chan C."/>
        </authorList>
    </citation>
    <scope>NUCLEOTIDE SEQUENCE [LARGE SCALE GENOMIC DNA]</scope>
</reference>
<dbReference type="InterPro" id="IPR010736">
    <property type="entry name" value="SHIPPO-rpt"/>
</dbReference>
<gene>
    <name evidence="2" type="ORF">PCOR1329_LOCUS77046</name>
</gene>
<feature type="non-terminal residue" evidence="2">
    <location>
        <position position="1"/>
    </location>
</feature>
<feature type="compositionally biased region" description="Polar residues" evidence="1">
    <location>
        <begin position="347"/>
        <end position="356"/>
    </location>
</feature>
<protein>
    <submittedName>
        <fullName evidence="2">Uncharacterized protein</fullName>
    </submittedName>
</protein>
<feature type="compositionally biased region" description="Low complexity" evidence="1">
    <location>
        <begin position="226"/>
        <end position="240"/>
    </location>
</feature>
<organism evidence="2 3">
    <name type="scientific">Prorocentrum cordatum</name>
    <dbReference type="NCBI Taxonomy" id="2364126"/>
    <lineage>
        <taxon>Eukaryota</taxon>
        <taxon>Sar</taxon>
        <taxon>Alveolata</taxon>
        <taxon>Dinophyceae</taxon>
        <taxon>Prorocentrales</taxon>
        <taxon>Prorocentraceae</taxon>
        <taxon>Prorocentrum</taxon>
    </lineage>
</organism>
<feature type="region of interest" description="Disordered" evidence="1">
    <location>
        <begin position="162"/>
        <end position="190"/>
    </location>
</feature>
<feature type="compositionally biased region" description="Basic and acidic residues" evidence="1">
    <location>
        <begin position="358"/>
        <end position="367"/>
    </location>
</feature>
<feature type="region of interest" description="Disordered" evidence="1">
    <location>
        <begin position="304"/>
        <end position="386"/>
    </location>
</feature>
<feature type="region of interest" description="Disordered" evidence="1">
    <location>
        <begin position="205"/>
        <end position="240"/>
    </location>
</feature>